<dbReference type="InterPro" id="IPR010071">
    <property type="entry name" value="AA_adenyl_dom"/>
</dbReference>
<evidence type="ECO:0000256" key="2">
    <source>
        <dbReference type="ARBA" id="ARBA00022450"/>
    </source>
</evidence>
<dbReference type="FunFam" id="2.30.38.10:FF:000001">
    <property type="entry name" value="Non-ribosomal peptide synthetase PvdI"/>
    <property type="match status" value="1"/>
</dbReference>
<dbReference type="PANTHER" id="PTHR45527:SF1">
    <property type="entry name" value="FATTY ACID SYNTHASE"/>
    <property type="match status" value="1"/>
</dbReference>
<accession>A0A1I4PFW0</accession>
<dbReference type="SUPFAM" id="SSF56801">
    <property type="entry name" value="Acetyl-CoA synthetase-like"/>
    <property type="match status" value="1"/>
</dbReference>
<dbReference type="InterPro" id="IPR006162">
    <property type="entry name" value="Ppantetheine_attach_site"/>
</dbReference>
<dbReference type="SMART" id="SM00823">
    <property type="entry name" value="PKS_PP"/>
    <property type="match status" value="1"/>
</dbReference>
<dbReference type="GO" id="GO:0031177">
    <property type="term" value="F:phosphopantetheine binding"/>
    <property type="evidence" value="ECO:0007669"/>
    <property type="project" value="InterPro"/>
</dbReference>
<evidence type="ECO:0000256" key="1">
    <source>
        <dbReference type="ARBA" id="ARBA00001957"/>
    </source>
</evidence>
<dbReference type="GO" id="GO:0072330">
    <property type="term" value="P:monocarboxylic acid biosynthetic process"/>
    <property type="evidence" value="ECO:0007669"/>
    <property type="project" value="UniProtKB-ARBA"/>
</dbReference>
<dbReference type="Gene3D" id="3.30.559.30">
    <property type="entry name" value="Nonribosomal peptide synthetase, condensation domain"/>
    <property type="match status" value="1"/>
</dbReference>
<dbReference type="Pfam" id="PF00550">
    <property type="entry name" value="PP-binding"/>
    <property type="match status" value="1"/>
</dbReference>
<dbReference type="CDD" id="cd12116">
    <property type="entry name" value="A_NRPS_Ta1_like"/>
    <property type="match status" value="1"/>
</dbReference>
<dbReference type="GO" id="GO:0005829">
    <property type="term" value="C:cytosol"/>
    <property type="evidence" value="ECO:0007669"/>
    <property type="project" value="TreeGrafter"/>
</dbReference>
<dbReference type="EMBL" id="FOTW01000016">
    <property type="protein sequence ID" value="SFM26682.1"/>
    <property type="molecule type" value="Genomic_DNA"/>
</dbReference>
<dbReference type="STRING" id="758825.SAMN02982985_03394"/>
<dbReference type="GO" id="GO:0043041">
    <property type="term" value="P:amino acid activation for nonribosomal peptide biosynthetic process"/>
    <property type="evidence" value="ECO:0007669"/>
    <property type="project" value="TreeGrafter"/>
</dbReference>
<keyword evidence="6" id="KW-1185">Reference proteome</keyword>
<keyword evidence="3" id="KW-0597">Phosphoprotein</keyword>
<gene>
    <name evidence="5" type="ORF">SAMN02982985_03394</name>
</gene>
<dbReference type="RefSeq" id="WP_093388879.1">
    <property type="nucleotide sequence ID" value="NZ_FOTW01000016.1"/>
</dbReference>
<dbReference type="InterPro" id="IPR020845">
    <property type="entry name" value="AMP-binding_CS"/>
</dbReference>
<dbReference type="InterPro" id="IPR025110">
    <property type="entry name" value="AMP-bd_C"/>
</dbReference>
<sequence length="1118" mass="120178">MTDLNQRLAGLSPEKRALLMQQLSKQAAPPVRHDIGRRARPARLPLSFAQQRLWFLDQLEPESPVYNVPSAIWLQGEARAAVLERALGEIVARHEVLRTVIVQDEAGPHQRVLAAAPFTLERLDVGALPAEQRRAAALRLAREEARRPFNLASGPLLRAVLIRLDERQHLFVLNAHHIAFDGWSHGVIFAELCALYDAFQAGRPSPLAELPIQYADYTLWQNELLAEGSASLARQLDYWKERLAGQLPVLELPGDRPRPAVQSKRGAARCHRIAAAQYEDIKRLGRDEGATPFMVVAAAFQALLARYSGQDDQIVGVGVANRRREEMEPLVGFFVNTLALRTDLSGDPSFRQLLGRVKEGTLGAYSHQDLPVERLLEELNLERSLSHSPLFQAMLFFQNFPPQEVKLHGLSLLPTEHGALDAGTARADLTLFAGEEDGGLSLYLEYATDLFDGTTIDAFAGHLVQLLRSAVAAPQLALSKLEILAPDERRQLLHDWNASAQPVPPQGSVHAMFEAQAARTPDAVAVRHLGRSVSYAELDGRANALARALTARGVGPGDLAGLFVRRAPEMLVALLGILKAGAAYLPLDPAYPAERLAFMLEDSAASVVVTEGALLGQLPAQAPATLLLDGLGAADEAPAVALDADAPAYVIYTSGSTGRPKGVLLPHRAVVNFLASMARRPGMTAADRVCAVTTLSFDIAVLELLLPLTLGASVEIADGATAADGAALARLIDSSGASYMQATPATWRMLLEAGWRGRAGLTALSGGEALTRELADRLLERCGALWNMYGPTETTIWSTVEQVGPDAAPISIGQPIANTQVYVVDAHMQLQPAGVPGEMLIGGAGVALGYLRRPELTAEKFVADPFNPSAAEAKLYRSGDLARRCRDGRIEVLGRIDNQVKLRGYRIELGEIEAVLQEHAALAQAVVICREDQPGDKRLVAYLVAAAGASVPPAAALRAHAAGRLPEYMLPSAFVALAQLPLTPNGKIDRRALPKPDGASVDGAGYRAPRNADEEALCALWAEVLALPRVGIDDDFFKLGGHSLLATRLIMRVQQTLGAELALRSLFEAPTVAAFAELLLRSRLDEVDDGALAAMLDQLEGLSDANIDALLASAVEQP</sequence>
<dbReference type="InterPro" id="IPR029058">
    <property type="entry name" value="AB_hydrolase_fold"/>
</dbReference>
<name>A0A1I4PFW0_9BURK</name>
<dbReference type="GO" id="GO:0003824">
    <property type="term" value="F:catalytic activity"/>
    <property type="evidence" value="ECO:0007669"/>
    <property type="project" value="InterPro"/>
</dbReference>
<evidence type="ECO:0000256" key="3">
    <source>
        <dbReference type="ARBA" id="ARBA00022553"/>
    </source>
</evidence>
<protein>
    <submittedName>
        <fullName evidence="5">Amino acid adenylation domain-containing protein</fullName>
    </submittedName>
</protein>
<dbReference type="PROSITE" id="PS00455">
    <property type="entry name" value="AMP_BINDING"/>
    <property type="match status" value="1"/>
</dbReference>
<dbReference type="Pfam" id="PF00668">
    <property type="entry name" value="Condensation"/>
    <property type="match status" value="1"/>
</dbReference>
<dbReference type="PROSITE" id="PS50075">
    <property type="entry name" value="CARRIER"/>
    <property type="match status" value="1"/>
</dbReference>
<dbReference type="FunFam" id="3.40.50.980:FF:000001">
    <property type="entry name" value="Non-ribosomal peptide synthetase"/>
    <property type="match status" value="1"/>
</dbReference>
<dbReference type="Gene3D" id="3.30.300.30">
    <property type="match status" value="1"/>
</dbReference>
<dbReference type="InterPro" id="IPR001242">
    <property type="entry name" value="Condensation_dom"/>
</dbReference>
<dbReference type="FunFam" id="3.30.559.10:FF:000012">
    <property type="entry name" value="Non-ribosomal peptide synthetase"/>
    <property type="match status" value="1"/>
</dbReference>
<feature type="domain" description="Carrier" evidence="4">
    <location>
        <begin position="1008"/>
        <end position="1083"/>
    </location>
</feature>
<reference evidence="5 6" key="1">
    <citation type="submission" date="2016-10" db="EMBL/GenBank/DDBJ databases">
        <authorList>
            <person name="de Groot N.N."/>
        </authorList>
    </citation>
    <scope>NUCLEOTIDE SEQUENCE [LARGE SCALE GENOMIC DNA]</scope>
    <source>
        <strain evidence="5 6">ATCC 43154</strain>
    </source>
</reference>
<comment type="cofactor">
    <cofactor evidence="1">
        <name>pantetheine 4'-phosphate</name>
        <dbReference type="ChEBI" id="CHEBI:47942"/>
    </cofactor>
</comment>
<evidence type="ECO:0000313" key="6">
    <source>
        <dbReference type="Proteomes" id="UP000199470"/>
    </source>
</evidence>
<dbReference type="InterPro" id="IPR000873">
    <property type="entry name" value="AMP-dep_synth/lig_dom"/>
</dbReference>
<dbReference type="NCBIfam" id="TIGR01733">
    <property type="entry name" value="AA-adenyl-dom"/>
    <property type="match status" value="1"/>
</dbReference>
<dbReference type="PANTHER" id="PTHR45527">
    <property type="entry name" value="NONRIBOSOMAL PEPTIDE SYNTHETASE"/>
    <property type="match status" value="1"/>
</dbReference>
<dbReference type="InterPro" id="IPR020806">
    <property type="entry name" value="PKS_PP-bd"/>
</dbReference>
<dbReference type="SUPFAM" id="SSF52777">
    <property type="entry name" value="CoA-dependent acyltransferases"/>
    <property type="match status" value="2"/>
</dbReference>
<evidence type="ECO:0000259" key="4">
    <source>
        <dbReference type="PROSITE" id="PS50075"/>
    </source>
</evidence>
<dbReference type="InterPro" id="IPR036736">
    <property type="entry name" value="ACP-like_sf"/>
</dbReference>
<dbReference type="Gene3D" id="3.40.50.1820">
    <property type="entry name" value="alpha/beta hydrolase"/>
    <property type="match status" value="1"/>
</dbReference>
<keyword evidence="2" id="KW-0596">Phosphopantetheine</keyword>
<dbReference type="SUPFAM" id="SSF47336">
    <property type="entry name" value="ACP-like"/>
    <property type="match status" value="1"/>
</dbReference>
<dbReference type="FunFam" id="3.40.50.12780:FF:000012">
    <property type="entry name" value="Non-ribosomal peptide synthetase"/>
    <property type="match status" value="1"/>
</dbReference>
<dbReference type="FunFam" id="3.30.300.30:FF:000010">
    <property type="entry name" value="Enterobactin synthetase component F"/>
    <property type="match status" value="1"/>
</dbReference>
<dbReference type="Pfam" id="PF13193">
    <property type="entry name" value="AMP-binding_C"/>
    <property type="match status" value="1"/>
</dbReference>
<organism evidence="5 6">
    <name type="scientific">Rugamonas rubra</name>
    <dbReference type="NCBI Taxonomy" id="758825"/>
    <lineage>
        <taxon>Bacteria</taxon>
        <taxon>Pseudomonadati</taxon>
        <taxon>Pseudomonadota</taxon>
        <taxon>Betaproteobacteria</taxon>
        <taxon>Burkholderiales</taxon>
        <taxon>Oxalobacteraceae</taxon>
        <taxon>Telluria group</taxon>
        <taxon>Rugamonas</taxon>
    </lineage>
</organism>
<dbReference type="Gene3D" id="2.30.38.10">
    <property type="entry name" value="Luciferase, Domain 3"/>
    <property type="match status" value="1"/>
</dbReference>
<dbReference type="InterPro" id="IPR023213">
    <property type="entry name" value="CAT-like_dom_sf"/>
</dbReference>
<dbReference type="Proteomes" id="UP000199470">
    <property type="component" value="Unassembled WGS sequence"/>
</dbReference>
<dbReference type="CDD" id="cd19531">
    <property type="entry name" value="LCL_NRPS-like"/>
    <property type="match status" value="1"/>
</dbReference>
<dbReference type="Gene3D" id="3.30.559.10">
    <property type="entry name" value="Chloramphenicol acetyltransferase-like domain"/>
    <property type="match status" value="1"/>
</dbReference>
<evidence type="ECO:0000313" key="5">
    <source>
        <dbReference type="EMBL" id="SFM26682.1"/>
    </source>
</evidence>
<dbReference type="AlphaFoldDB" id="A0A1I4PFW0"/>
<dbReference type="FunFam" id="1.10.1200.10:FF:000016">
    <property type="entry name" value="Non-ribosomal peptide synthase"/>
    <property type="match status" value="1"/>
</dbReference>
<dbReference type="InterPro" id="IPR045851">
    <property type="entry name" value="AMP-bd_C_sf"/>
</dbReference>
<dbReference type="OrthoDB" id="5480912at2"/>
<proteinExistence type="predicted"/>
<dbReference type="Gene3D" id="3.40.50.980">
    <property type="match status" value="2"/>
</dbReference>
<dbReference type="InterPro" id="IPR009081">
    <property type="entry name" value="PP-bd_ACP"/>
</dbReference>
<dbReference type="PROSITE" id="PS00012">
    <property type="entry name" value="PHOSPHOPANTETHEINE"/>
    <property type="match status" value="1"/>
</dbReference>
<dbReference type="Pfam" id="PF00501">
    <property type="entry name" value="AMP-binding"/>
    <property type="match status" value="1"/>
</dbReference>
<dbReference type="GO" id="GO:0044550">
    <property type="term" value="P:secondary metabolite biosynthetic process"/>
    <property type="evidence" value="ECO:0007669"/>
    <property type="project" value="UniProtKB-ARBA"/>
</dbReference>